<evidence type="ECO:0000256" key="10">
    <source>
        <dbReference type="ARBA" id="ARBA00023316"/>
    </source>
</evidence>
<evidence type="ECO:0000313" key="13">
    <source>
        <dbReference type="Proteomes" id="UP000266796"/>
    </source>
</evidence>
<evidence type="ECO:0000256" key="7">
    <source>
        <dbReference type="ARBA" id="ARBA00022984"/>
    </source>
</evidence>
<dbReference type="RefSeq" id="WP_108674127.1">
    <property type="nucleotide sequence ID" value="NZ_CP025628.1"/>
</dbReference>
<dbReference type="AlphaFoldDB" id="A0A3Q8F6Z6"/>
<comment type="pathway">
    <text evidence="11">Cell wall biogenesis; peptidoglycan biosynthesis.</text>
</comment>
<protein>
    <recommendedName>
        <fullName evidence="11">Peptidoglycan glycosyltransferase MrdB</fullName>
        <shortName evidence="11">PGT</shortName>
        <ecNumber evidence="11">2.4.99.28</ecNumber>
    </recommendedName>
    <alternativeName>
        <fullName evidence="11">Cell elongation protein RodA</fullName>
    </alternativeName>
    <alternativeName>
        <fullName evidence="11">Cell wall polymerase</fullName>
    </alternativeName>
    <alternativeName>
        <fullName evidence="11">Peptidoglycan polymerase</fullName>
        <shortName evidence="11">PG polymerase</shortName>
    </alternativeName>
</protein>
<dbReference type="GO" id="GO:0051301">
    <property type="term" value="P:cell division"/>
    <property type="evidence" value="ECO:0007669"/>
    <property type="project" value="InterPro"/>
</dbReference>
<dbReference type="Proteomes" id="UP000266796">
    <property type="component" value="Chromosome"/>
</dbReference>
<dbReference type="GO" id="GO:0015648">
    <property type="term" value="F:lipid-linked peptidoglycan transporter activity"/>
    <property type="evidence" value="ECO:0007669"/>
    <property type="project" value="TreeGrafter"/>
</dbReference>
<keyword evidence="5 11" id="KW-0812">Transmembrane</keyword>
<keyword evidence="7 11" id="KW-0573">Peptidoglycan synthesis</keyword>
<keyword evidence="9 11" id="KW-0472">Membrane</keyword>
<dbReference type="PANTHER" id="PTHR30474:SF1">
    <property type="entry name" value="PEPTIDOGLYCAN GLYCOSYLTRANSFERASE MRDB"/>
    <property type="match status" value="1"/>
</dbReference>
<feature type="transmembrane region" description="Helical" evidence="11">
    <location>
        <begin position="284"/>
        <end position="304"/>
    </location>
</feature>
<feature type="transmembrane region" description="Helical" evidence="11">
    <location>
        <begin position="325"/>
        <end position="344"/>
    </location>
</feature>
<keyword evidence="13" id="KW-1185">Reference proteome</keyword>
<dbReference type="NCBIfam" id="NF037961">
    <property type="entry name" value="RodA_shape"/>
    <property type="match status" value="1"/>
</dbReference>
<feature type="transmembrane region" description="Helical" evidence="11">
    <location>
        <begin position="76"/>
        <end position="93"/>
    </location>
</feature>
<keyword evidence="6 11" id="KW-0133">Cell shape</keyword>
<accession>A0A3Q8F6Z6</accession>
<dbReference type="GO" id="GO:0071555">
    <property type="term" value="P:cell wall organization"/>
    <property type="evidence" value="ECO:0007669"/>
    <property type="project" value="UniProtKB-KW"/>
</dbReference>
<dbReference type="NCBIfam" id="TIGR02210">
    <property type="entry name" value="rodA_shape"/>
    <property type="match status" value="1"/>
</dbReference>
<evidence type="ECO:0000256" key="6">
    <source>
        <dbReference type="ARBA" id="ARBA00022960"/>
    </source>
</evidence>
<comment type="subcellular location">
    <subcellularLocation>
        <location evidence="11">Cell inner membrane</location>
        <topology evidence="11">Multi-pass membrane protein</topology>
    </subcellularLocation>
    <subcellularLocation>
        <location evidence="1">Membrane</location>
        <topology evidence="1">Multi-pass membrane protein</topology>
    </subcellularLocation>
</comment>
<keyword evidence="11" id="KW-0997">Cell inner membrane</keyword>
<evidence type="ECO:0000256" key="2">
    <source>
        <dbReference type="ARBA" id="ARBA00022475"/>
    </source>
</evidence>
<feature type="transmembrane region" description="Helical" evidence="11">
    <location>
        <begin position="183"/>
        <end position="200"/>
    </location>
</feature>
<dbReference type="InterPro" id="IPR001182">
    <property type="entry name" value="FtsW/RodA"/>
</dbReference>
<feature type="transmembrane region" description="Helical" evidence="11">
    <location>
        <begin position="140"/>
        <end position="156"/>
    </location>
</feature>
<keyword evidence="4 11" id="KW-0808">Transferase</keyword>
<sequence>MEYIRSFFIKAFNLIDTPIIIILSILFIIGMVSMYSAAGSGIDAKFIEQFRNFIIALVAIFIIANIPSSFLIKISFPMYIIGLLSLIGVEYFGETIKGATRWLNLGFIRIQPSEIMKISVPMALSWYFHNYSEDIRYKDFIIATIILLLPFILIMWQPDLGTALLIFGAGIFVIYFAGLPFKLIIPTFIIISVGIFIFLYNKEFLCDSSCHWYILHEYQKNRICTLLNPNSDPLGKGFHIIQSMVAIGSGGLYGKGYMHGTQTHLDFIPERTTDFIFAVFAEEFGFYGCCFLIFMYCLLIIRCIELSTRADSQFGRLLSGSISMMIFLYVLVNIGMVTGLFPVVGIPLPFMSYGGTSLSTLGIALGLIMNISNRKKLL</sequence>
<dbReference type="EC" id="2.4.99.28" evidence="11"/>
<comment type="catalytic activity">
    <reaction evidence="11">
        <text>[GlcNAc-(1-&gt;4)-Mur2Ac(oyl-L-Ala-gamma-D-Glu-L-Lys-D-Ala-D-Ala)](n)-di-trans,octa-cis-undecaprenyl diphosphate + beta-D-GlcNAc-(1-&gt;4)-Mur2Ac(oyl-L-Ala-gamma-D-Glu-L-Lys-D-Ala-D-Ala)-di-trans,octa-cis-undecaprenyl diphosphate = [GlcNAc-(1-&gt;4)-Mur2Ac(oyl-L-Ala-gamma-D-Glu-L-Lys-D-Ala-D-Ala)](n+1)-di-trans,octa-cis-undecaprenyl diphosphate + di-trans,octa-cis-undecaprenyl diphosphate + H(+)</text>
        <dbReference type="Rhea" id="RHEA:23708"/>
        <dbReference type="Rhea" id="RHEA-COMP:9602"/>
        <dbReference type="Rhea" id="RHEA-COMP:9603"/>
        <dbReference type="ChEBI" id="CHEBI:15378"/>
        <dbReference type="ChEBI" id="CHEBI:58405"/>
        <dbReference type="ChEBI" id="CHEBI:60033"/>
        <dbReference type="ChEBI" id="CHEBI:78435"/>
        <dbReference type="EC" id="2.4.99.28"/>
    </reaction>
</comment>
<dbReference type="EMBL" id="CP025628">
    <property type="protein sequence ID" value="AWD32733.1"/>
    <property type="molecule type" value="Genomic_DNA"/>
</dbReference>
<feature type="transmembrane region" description="Helical" evidence="11">
    <location>
        <begin position="50"/>
        <end position="70"/>
    </location>
</feature>
<dbReference type="GO" id="GO:0032153">
    <property type="term" value="C:cell division site"/>
    <property type="evidence" value="ECO:0007669"/>
    <property type="project" value="TreeGrafter"/>
</dbReference>
<feature type="transmembrane region" description="Helical" evidence="11">
    <location>
        <begin position="350"/>
        <end position="371"/>
    </location>
</feature>
<dbReference type="GO" id="GO:0008955">
    <property type="term" value="F:peptidoglycan glycosyltransferase activity"/>
    <property type="evidence" value="ECO:0007669"/>
    <property type="project" value="UniProtKB-UniRule"/>
</dbReference>
<dbReference type="GO" id="GO:0005886">
    <property type="term" value="C:plasma membrane"/>
    <property type="evidence" value="ECO:0007669"/>
    <property type="project" value="UniProtKB-SubCell"/>
</dbReference>
<dbReference type="GO" id="GO:0009252">
    <property type="term" value="P:peptidoglycan biosynthetic process"/>
    <property type="evidence" value="ECO:0007669"/>
    <property type="project" value="UniProtKB-UniRule"/>
</dbReference>
<dbReference type="PANTHER" id="PTHR30474">
    <property type="entry name" value="CELL CYCLE PROTEIN"/>
    <property type="match status" value="1"/>
</dbReference>
<evidence type="ECO:0000256" key="9">
    <source>
        <dbReference type="ARBA" id="ARBA00023136"/>
    </source>
</evidence>
<comment type="similarity">
    <text evidence="11">Belongs to the SEDS family. MrdB/RodA subfamily.</text>
</comment>
<feature type="transmembrane region" description="Helical" evidence="11">
    <location>
        <begin position="20"/>
        <end position="38"/>
    </location>
</feature>
<organism evidence="12 13">
    <name type="scientific">Candidatus Kinetoplastidibacterium kentomonadis</name>
    <dbReference type="NCBI Taxonomy" id="1576550"/>
    <lineage>
        <taxon>Bacteria</taxon>
        <taxon>Pseudomonadati</taxon>
        <taxon>Pseudomonadota</taxon>
        <taxon>Betaproteobacteria</taxon>
        <taxon>Candidatus Kinetoplastidibacterium</taxon>
    </lineage>
</organism>
<keyword evidence="2 11" id="KW-1003">Cell membrane</keyword>
<feature type="transmembrane region" description="Helical" evidence="11">
    <location>
        <begin position="162"/>
        <end position="178"/>
    </location>
</feature>
<evidence type="ECO:0000256" key="3">
    <source>
        <dbReference type="ARBA" id="ARBA00022676"/>
    </source>
</evidence>
<evidence type="ECO:0000256" key="8">
    <source>
        <dbReference type="ARBA" id="ARBA00022989"/>
    </source>
</evidence>
<dbReference type="InterPro" id="IPR011923">
    <property type="entry name" value="RodA/MrdB"/>
</dbReference>
<dbReference type="UniPathway" id="UPA00219"/>
<dbReference type="GO" id="GO:0008360">
    <property type="term" value="P:regulation of cell shape"/>
    <property type="evidence" value="ECO:0007669"/>
    <property type="project" value="UniProtKB-KW"/>
</dbReference>
<evidence type="ECO:0000256" key="4">
    <source>
        <dbReference type="ARBA" id="ARBA00022679"/>
    </source>
</evidence>
<evidence type="ECO:0000256" key="5">
    <source>
        <dbReference type="ARBA" id="ARBA00022692"/>
    </source>
</evidence>
<evidence type="ECO:0000256" key="11">
    <source>
        <dbReference type="HAMAP-Rule" id="MF_02079"/>
    </source>
</evidence>
<keyword evidence="10 11" id="KW-0961">Cell wall biogenesis/degradation</keyword>
<comment type="function">
    <text evidence="11">Peptidoglycan polymerase that is essential for cell wall elongation.</text>
</comment>
<keyword evidence="8 11" id="KW-1133">Transmembrane helix</keyword>
<dbReference type="PROSITE" id="PS00428">
    <property type="entry name" value="FTSW_RODA_SPOVE"/>
    <property type="match status" value="1"/>
</dbReference>
<dbReference type="OrthoDB" id="9768187at2"/>
<evidence type="ECO:0000256" key="1">
    <source>
        <dbReference type="ARBA" id="ARBA00004141"/>
    </source>
</evidence>
<reference evidence="12 13" key="1">
    <citation type="journal article" date="2018" name="Parasitology">
        <title>The reduced genome of Candidatus Kinetoplastibacterium sorsogonicusi, the endosymbiont of Kentomonas sorsogonicus (Trypanosomatidae): loss of the haem-synthesis pathway.</title>
        <authorList>
            <person name="Silva F.M."/>
            <person name="Kostygov A.Y."/>
            <person name="Spodareva V.V."/>
            <person name="Butenko A."/>
            <person name="Tossou R."/>
            <person name="Lukes J."/>
            <person name="Yurchenko V."/>
            <person name="Alves J.M.P."/>
        </authorList>
    </citation>
    <scope>NUCLEOTIDE SEQUENCE [LARGE SCALE GENOMIC DNA]</scope>
    <source>
        <strain evidence="12 13">MF-08</strain>
    </source>
</reference>
<dbReference type="HAMAP" id="MF_02079">
    <property type="entry name" value="PGT_RodA"/>
    <property type="match status" value="1"/>
</dbReference>
<gene>
    <name evidence="11 12" type="primary">mrdB</name>
    <name evidence="11" type="synonym">rodA</name>
    <name evidence="12" type="ORF">CKSOR_00632</name>
</gene>
<dbReference type="Pfam" id="PF01098">
    <property type="entry name" value="FTSW_RODA_SPOVE"/>
    <property type="match status" value="1"/>
</dbReference>
<dbReference type="KEGG" id="kso:CKSOR_00632"/>
<name>A0A3Q8F6Z6_9PROT</name>
<dbReference type="InterPro" id="IPR018365">
    <property type="entry name" value="Cell_cycle_FtsW-rel_CS"/>
</dbReference>
<keyword evidence="3 11" id="KW-0328">Glycosyltransferase</keyword>
<proteinExistence type="inferred from homology"/>
<evidence type="ECO:0000313" key="12">
    <source>
        <dbReference type="EMBL" id="AWD32733.1"/>
    </source>
</evidence>